<dbReference type="eggNOG" id="ENOG502QTNV">
    <property type="taxonomic scope" value="Eukaryota"/>
</dbReference>
<dbReference type="InterPro" id="IPR057993">
    <property type="entry name" value="HD-Zip_IV_C"/>
</dbReference>
<dbReference type="AlphaFoldDB" id="G7IMI4"/>
<proteinExistence type="predicted"/>
<dbReference type="KEGG" id="mtr:11417442"/>
<evidence type="ECO:0000313" key="3">
    <source>
        <dbReference type="EnsemblPlants" id="AES64820"/>
    </source>
</evidence>
<dbReference type="PaxDb" id="3880-AES64820"/>
<dbReference type="InterPro" id="IPR042160">
    <property type="entry name" value="HD-Zip_IV"/>
</dbReference>
<dbReference type="Pfam" id="PF25797">
    <property type="entry name" value="PDF2_C"/>
    <property type="match status" value="1"/>
</dbReference>
<feature type="domain" description="HD-Zip IV C-terminal" evidence="1">
    <location>
        <begin position="47"/>
        <end position="277"/>
    </location>
</feature>
<dbReference type="STRING" id="3880.G7IMI4"/>
<keyword evidence="4" id="KW-1185">Reference proteome</keyword>
<reference evidence="2 4" key="1">
    <citation type="journal article" date="2011" name="Nature">
        <title>The Medicago genome provides insight into the evolution of rhizobial symbioses.</title>
        <authorList>
            <person name="Young N.D."/>
            <person name="Debelle F."/>
            <person name="Oldroyd G.E."/>
            <person name="Geurts R."/>
            <person name="Cannon S.B."/>
            <person name="Udvardi M.K."/>
            <person name="Benedito V.A."/>
            <person name="Mayer K.F."/>
            <person name="Gouzy J."/>
            <person name="Schoof H."/>
            <person name="Van de Peer Y."/>
            <person name="Proost S."/>
            <person name="Cook D.R."/>
            <person name="Meyers B.C."/>
            <person name="Spannagl M."/>
            <person name="Cheung F."/>
            <person name="De Mita S."/>
            <person name="Krishnakumar V."/>
            <person name="Gundlach H."/>
            <person name="Zhou S."/>
            <person name="Mudge J."/>
            <person name="Bharti A.K."/>
            <person name="Murray J.D."/>
            <person name="Naoumkina M.A."/>
            <person name="Rosen B."/>
            <person name="Silverstein K.A."/>
            <person name="Tang H."/>
            <person name="Rombauts S."/>
            <person name="Zhao P.X."/>
            <person name="Zhou P."/>
            <person name="Barbe V."/>
            <person name="Bardou P."/>
            <person name="Bechner M."/>
            <person name="Bellec A."/>
            <person name="Berger A."/>
            <person name="Berges H."/>
            <person name="Bidwell S."/>
            <person name="Bisseling T."/>
            <person name="Choisne N."/>
            <person name="Couloux A."/>
            <person name="Denny R."/>
            <person name="Deshpande S."/>
            <person name="Dai X."/>
            <person name="Doyle J.J."/>
            <person name="Dudez A.M."/>
            <person name="Farmer A.D."/>
            <person name="Fouteau S."/>
            <person name="Franken C."/>
            <person name="Gibelin C."/>
            <person name="Gish J."/>
            <person name="Goldstein S."/>
            <person name="Gonzalez A.J."/>
            <person name="Green P.J."/>
            <person name="Hallab A."/>
            <person name="Hartog M."/>
            <person name="Hua A."/>
            <person name="Humphray S.J."/>
            <person name="Jeong D.H."/>
            <person name="Jing Y."/>
            <person name="Jocker A."/>
            <person name="Kenton S.M."/>
            <person name="Kim D.J."/>
            <person name="Klee K."/>
            <person name="Lai H."/>
            <person name="Lang C."/>
            <person name="Lin S."/>
            <person name="Macmil S.L."/>
            <person name="Magdelenat G."/>
            <person name="Matthews L."/>
            <person name="McCorrison J."/>
            <person name="Monaghan E.L."/>
            <person name="Mun J.H."/>
            <person name="Najar F.Z."/>
            <person name="Nicholson C."/>
            <person name="Noirot C."/>
            <person name="O'Bleness M."/>
            <person name="Paule C.R."/>
            <person name="Poulain J."/>
            <person name="Prion F."/>
            <person name="Qin B."/>
            <person name="Qu C."/>
            <person name="Retzel E.F."/>
            <person name="Riddle C."/>
            <person name="Sallet E."/>
            <person name="Samain S."/>
            <person name="Samson N."/>
            <person name="Sanders I."/>
            <person name="Saurat O."/>
            <person name="Scarpelli C."/>
            <person name="Schiex T."/>
            <person name="Segurens B."/>
            <person name="Severin A.J."/>
            <person name="Sherrier D.J."/>
            <person name="Shi R."/>
            <person name="Sims S."/>
            <person name="Singer S.R."/>
            <person name="Sinharoy S."/>
            <person name="Sterck L."/>
            <person name="Viollet A."/>
            <person name="Wang B.B."/>
            <person name="Wang K."/>
            <person name="Wang M."/>
            <person name="Wang X."/>
            <person name="Warfsmann J."/>
            <person name="Weissenbach J."/>
            <person name="White D.D."/>
            <person name="White J.D."/>
            <person name="Wiley G.B."/>
            <person name="Wincker P."/>
            <person name="Xing Y."/>
            <person name="Yang L."/>
            <person name="Yao Z."/>
            <person name="Ying F."/>
            <person name="Zhai J."/>
            <person name="Zhou L."/>
            <person name="Zuber A."/>
            <person name="Denarie J."/>
            <person name="Dixon R.A."/>
            <person name="May G.D."/>
            <person name="Schwartz D.C."/>
            <person name="Rogers J."/>
            <person name="Quetier F."/>
            <person name="Town C.D."/>
            <person name="Roe B.A."/>
        </authorList>
    </citation>
    <scope>NUCLEOTIDE SEQUENCE [LARGE SCALE GENOMIC DNA]</scope>
    <source>
        <strain evidence="2">A17</strain>
        <strain evidence="3 4">cv. Jemalong A17</strain>
    </source>
</reference>
<reference evidence="2 4" key="2">
    <citation type="journal article" date="2014" name="BMC Genomics">
        <title>An improved genome release (version Mt4.0) for the model legume Medicago truncatula.</title>
        <authorList>
            <person name="Tang H."/>
            <person name="Krishnakumar V."/>
            <person name="Bidwell S."/>
            <person name="Rosen B."/>
            <person name="Chan A."/>
            <person name="Zhou S."/>
            <person name="Gentzbittel L."/>
            <person name="Childs K.L."/>
            <person name="Yandell M."/>
            <person name="Gundlach H."/>
            <person name="Mayer K.F."/>
            <person name="Schwartz D.C."/>
            <person name="Town C.D."/>
        </authorList>
    </citation>
    <scope>GENOME REANNOTATION</scope>
    <source>
        <strain evidence="3 4">cv. Jemalong A17</strain>
    </source>
</reference>
<reference evidence="3" key="3">
    <citation type="submission" date="2015-04" db="UniProtKB">
        <authorList>
            <consortium name="EnsemblPlants"/>
        </authorList>
    </citation>
    <scope>IDENTIFICATION</scope>
    <source>
        <strain evidence="3">cv. Jemalong A17</strain>
    </source>
</reference>
<dbReference type="EnsemblPlants" id="AES64820">
    <property type="protein sequence ID" value="AES64820"/>
    <property type="gene ID" value="MTR_2g030690"/>
</dbReference>
<dbReference type="GO" id="GO:0003677">
    <property type="term" value="F:DNA binding"/>
    <property type="evidence" value="ECO:0007669"/>
    <property type="project" value="UniProtKB-KW"/>
</dbReference>
<gene>
    <name evidence="3" type="primary">11417442</name>
    <name evidence="2" type="ordered locus">MTR_2g030690</name>
</gene>
<name>G7IMI4_MEDTR</name>
<dbReference type="PANTHER" id="PTHR45654:SF9">
    <property type="entry name" value="HOMEOBOX-LEUCINE ZIPPER PROTEIN HDG10-RELATED"/>
    <property type="match status" value="1"/>
</dbReference>
<dbReference type="HOGENOM" id="CLU_015002_3_0_1"/>
<dbReference type="PANTHER" id="PTHR45654">
    <property type="entry name" value="HOMEOBOX-LEUCINE ZIPPER PROTEIN MERISTEM L1"/>
    <property type="match status" value="1"/>
</dbReference>
<dbReference type="Proteomes" id="UP000002051">
    <property type="component" value="Chromosome 2"/>
</dbReference>
<accession>A0A0C3V0D1</accession>
<dbReference type="EMBL" id="CM001218">
    <property type="protein sequence ID" value="AES64820.2"/>
    <property type="molecule type" value="Genomic_DNA"/>
</dbReference>
<protein>
    <submittedName>
        <fullName evidence="2">Homeobox leucine zipper protein HDG11, putative</fullName>
    </submittedName>
</protein>
<keyword evidence="2" id="KW-0238">DNA-binding</keyword>
<dbReference type="OrthoDB" id="6159439at2759"/>
<sequence length="284" mass="31641">MYRDIVNNAIAFGAERWLMELRRIGERCGSAALEYMHFYDNGVITLPEGRRCVMKLAHQVLKEFSKNLTMSSKSDLPQYIADTDDSGVRFSIPKNRNLFLSNDPFIVIVASSVSLPLPSHTVFDFLRDPARRFEWDKFCDGNPWHEIAHISTGTHPNHYVSIIQPLVSPPKDGVKIIQECFIDPLGSYVVYSPLNTQELNMAINGHDLSNVSLIIPSGFLISEDSKSLSKDSKSRGSLLTVAFQMHMPAPLITNFESAADASNALMTTVVQSIKHALLSGSELK</sequence>
<evidence type="ECO:0000313" key="2">
    <source>
        <dbReference type="EMBL" id="AES64820.2"/>
    </source>
</evidence>
<evidence type="ECO:0000313" key="4">
    <source>
        <dbReference type="Proteomes" id="UP000002051"/>
    </source>
</evidence>
<accession>G7IMI4</accession>
<keyword evidence="2" id="KW-0371">Homeobox</keyword>
<dbReference type="SUPFAM" id="SSF55961">
    <property type="entry name" value="Bet v1-like"/>
    <property type="match status" value="1"/>
</dbReference>
<evidence type="ECO:0000259" key="1">
    <source>
        <dbReference type="Pfam" id="PF25797"/>
    </source>
</evidence>
<organism evidence="2 4">
    <name type="scientific">Medicago truncatula</name>
    <name type="common">Barrel medic</name>
    <name type="synonym">Medicago tribuloides</name>
    <dbReference type="NCBI Taxonomy" id="3880"/>
    <lineage>
        <taxon>Eukaryota</taxon>
        <taxon>Viridiplantae</taxon>
        <taxon>Streptophyta</taxon>
        <taxon>Embryophyta</taxon>
        <taxon>Tracheophyta</taxon>
        <taxon>Spermatophyta</taxon>
        <taxon>Magnoliopsida</taxon>
        <taxon>eudicotyledons</taxon>
        <taxon>Gunneridae</taxon>
        <taxon>Pentapetalae</taxon>
        <taxon>rosids</taxon>
        <taxon>fabids</taxon>
        <taxon>Fabales</taxon>
        <taxon>Fabaceae</taxon>
        <taxon>Papilionoideae</taxon>
        <taxon>50 kb inversion clade</taxon>
        <taxon>NPAAA clade</taxon>
        <taxon>Hologalegina</taxon>
        <taxon>IRL clade</taxon>
        <taxon>Trifolieae</taxon>
        <taxon>Medicago</taxon>
    </lineage>
</organism>